<comment type="subcellular location">
    <subcellularLocation>
        <location evidence="3">Nucleus</location>
    </subcellularLocation>
</comment>
<dbReference type="Pfam" id="PF01416">
    <property type="entry name" value="PseudoU_synth_1"/>
    <property type="match status" value="1"/>
</dbReference>
<dbReference type="GO" id="GO:0009982">
    <property type="term" value="F:pseudouridine synthase activity"/>
    <property type="evidence" value="ECO:0007669"/>
    <property type="project" value="InterPro"/>
</dbReference>
<dbReference type="InterPro" id="IPR020097">
    <property type="entry name" value="PsdUridine_synth_TruA_a/b_dom"/>
</dbReference>
<feature type="active site" description="Nucleophile" evidence="14">
    <location>
        <position position="184"/>
    </location>
</feature>
<dbReference type="GO" id="GO:0031120">
    <property type="term" value="P:snRNA pseudouridine synthesis"/>
    <property type="evidence" value="ECO:0007669"/>
    <property type="project" value="UniProtKB-ARBA"/>
</dbReference>
<keyword evidence="7" id="KW-0413">Isomerase</keyword>
<dbReference type="FunFam" id="3.30.70.660:FF:000002">
    <property type="entry name" value="tRNA pseudouridine synthase"/>
    <property type="match status" value="1"/>
</dbReference>
<evidence type="ECO:0000256" key="10">
    <source>
        <dbReference type="ARBA" id="ARBA00053072"/>
    </source>
</evidence>
<keyword evidence="8" id="KW-0539">Nucleus</keyword>
<dbReference type="InterPro" id="IPR020103">
    <property type="entry name" value="PsdUridine_synth_cat_dom_sf"/>
</dbReference>
<comment type="similarity">
    <text evidence="4">Belongs to the tRNA pseudouridine synthase TruA family.</text>
</comment>
<dbReference type="GO" id="GO:0005634">
    <property type="term" value="C:nucleus"/>
    <property type="evidence" value="ECO:0007669"/>
    <property type="project" value="UniProtKB-SubCell"/>
</dbReference>
<gene>
    <name evidence="18" type="ORF">TCAP_00359</name>
</gene>
<evidence type="ECO:0000256" key="2">
    <source>
        <dbReference type="ARBA" id="ARBA00001832"/>
    </source>
</evidence>
<feature type="region of interest" description="Disordered" evidence="16">
    <location>
        <begin position="593"/>
        <end position="614"/>
    </location>
</feature>
<dbReference type="InterPro" id="IPR041708">
    <property type="entry name" value="PUS1/PUS2-like"/>
</dbReference>
<evidence type="ECO:0000259" key="17">
    <source>
        <dbReference type="Pfam" id="PF01416"/>
    </source>
</evidence>
<feature type="compositionally biased region" description="Basic and acidic residues" evidence="16">
    <location>
        <begin position="41"/>
        <end position="89"/>
    </location>
</feature>
<comment type="catalytic activity">
    <reaction evidence="9">
        <text>a uridine in tRNA = a pseudouridine in tRNA</text>
        <dbReference type="Rhea" id="RHEA:54572"/>
        <dbReference type="Rhea" id="RHEA-COMP:13339"/>
        <dbReference type="Rhea" id="RHEA-COMP:13934"/>
        <dbReference type="ChEBI" id="CHEBI:65314"/>
        <dbReference type="ChEBI" id="CHEBI:65315"/>
    </reaction>
</comment>
<evidence type="ECO:0000313" key="18">
    <source>
        <dbReference type="EMBL" id="PNY29730.1"/>
    </source>
</evidence>
<evidence type="ECO:0000256" key="3">
    <source>
        <dbReference type="ARBA" id="ARBA00004123"/>
    </source>
</evidence>
<evidence type="ECO:0000256" key="9">
    <source>
        <dbReference type="ARBA" id="ARBA00036943"/>
    </source>
</evidence>
<comment type="catalytic activity">
    <reaction evidence="1">
        <text>a uridine in mRNA = a pseudouridine in mRNA</text>
        <dbReference type="Rhea" id="RHEA:56644"/>
        <dbReference type="Rhea" id="RHEA-COMP:14658"/>
        <dbReference type="Rhea" id="RHEA-COMP:14659"/>
        <dbReference type="ChEBI" id="CHEBI:65314"/>
        <dbReference type="ChEBI" id="CHEBI:65315"/>
    </reaction>
</comment>
<dbReference type="InterPro" id="IPR020094">
    <property type="entry name" value="TruA/RsuA/RluB/E/F_N"/>
</dbReference>
<dbReference type="GO" id="GO:0006397">
    <property type="term" value="P:mRNA processing"/>
    <property type="evidence" value="ECO:0007669"/>
    <property type="project" value="UniProtKB-KW"/>
</dbReference>
<feature type="region of interest" description="Disordered" evidence="16">
    <location>
        <begin position="1"/>
        <end position="120"/>
    </location>
</feature>
<feature type="compositionally biased region" description="Basic and acidic residues" evidence="16">
    <location>
        <begin position="100"/>
        <end position="120"/>
    </location>
</feature>
<dbReference type="PANTHER" id="PTHR11142:SF4">
    <property type="entry name" value="PSEUDOURIDYLATE SYNTHASE 1 HOMOLOG"/>
    <property type="match status" value="1"/>
</dbReference>
<organism evidence="18 19">
    <name type="scientific">Tolypocladium capitatum</name>
    <dbReference type="NCBI Taxonomy" id="45235"/>
    <lineage>
        <taxon>Eukaryota</taxon>
        <taxon>Fungi</taxon>
        <taxon>Dikarya</taxon>
        <taxon>Ascomycota</taxon>
        <taxon>Pezizomycotina</taxon>
        <taxon>Sordariomycetes</taxon>
        <taxon>Hypocreomycetidae</taxon>
        <taxon>Hypocreales</taxon>
        <taxon>Ophiocordycipitaceae</taxon>
        <taxon>Tolypocladium</taxon>
    </lineage>
</organism>
<comment type="caution">
    <text evidence="18">The sequence shown here is derived from an EMBL/GenBank/DDBJ whole genome shotgun (WGS) entry which is preliminary data.</text>
</comment>
<sequence>MAAGDEPCVENGAPAEQRSAAPSGSKPDPALTSQRSAADGGVDKDVEHDDDKHDDGKGGAKKRGDTGRGEWRGEQKKANKRKKQDDWREFKRRKVNGKGESVEEGSKNNPFSKDEIAAEERRPKRKVAVMIGYAGTGYKGMQVNGDEPTIERDLFQAFIEAKAISKANADDPRKSSLARCARTDKGVHAAGNVISLKLIIEEEGIVDRINALLPEQIRVWGIQRTNNSFNCYQYCDSRWYEYLMPSYCLLPPHPQTFLGRKVAELTREYGAEEVLKARMADVKDFWTDVEEREVKPILAALDAEVRAAVLERVHVADVEEPETDKAGASEAKDEPATAPKTEPAHGATGTEANGQGAKATLASVRPKHRELGPVDFALRDIKAAYVAAKRRYRVGTERLQRLQAALDKFVGTNNFHNYTVQKPFADASAKRHIKSFVVNPQPIIIGDTEWLSLKVHGQSFMMHQIRKMVGMVSLAVRCGTDLDMIEQSYQNRKIAIPKAPGLGLLLERPVFENYNRRATDSLGRREIDFDGYDEELQAFKDKHIYTRIFDVEEKENTFHAFFNQIDQFRSNHFLWLTAGGLAVAEILKSAGGKVQEDVDKELGDEDEDPEGGEG</sequence>
<dbReference type="InterPro" id="IPR020095">
    <property type="entry name" value="PsdUridine_synth_TruA_C"/>
</dbReference>
<keyword evidence="6" id="KW-0819">tRNA processing</keyword>
<evidence type="ECO:0000256" key="16">
    <source>
        <dbReference type="SAM" id="MobiDB-lite"/>
    </source>
</evidence>
<proteinExistence type="inferred from homology"/>
<dbReference type="FunFam" id="3.30.70.580:FF:000002">
    <property type="entry name" value="tRNA pseudouridine synthase"/>
    <property type="match status" value="1"/>
</dbReference>
<dbReference type="InterPro" id="IPR001406">
    <property type="entry name" value="PsdUridine_synth_TruA"/>
</dbReference>
<name>A0A2K3QQB4_9HYPO</name>
<feature type="compositionally biased region" description="Acidic residues" evidence="16">
    <location>
        <begin position="602"/>
        <end position="614"/>
    </location>
</feature>
<dbReference type="OrthoDB" id="10256309at2759"/>
<comment type="function">
    <text evidence="10">Formation of pseudouridine at positions 27 and 28 in the anticodon stem and loop of transfer RNAs; at positions 34 and 36 of intron-containing precursor tRNA(Ile) and at position 35 in the intron-containing tRNA(Tyr). Catalyzes pseudouridylation at position 44 in U2 snRNA. Also catalyzes pseudouridylation of mRNAs.</text>
</comment>
<reference evidence="18 19" key="1">
    <citation type="submission" date="2017-08" db="EMBL/GenBank/DDBJ databases">
        <title>Harnessing the power of phylogenomics to disentangle the directionality and signatures of interkingdom host jumping in the parasitic fungal genus Tolypocladium.</title>
        <authorList>
            <person name="Quandt C.A."/>
            <person name="Patterson W."/>
            <person name="Spatafora J.W."/>
        </authorList>
    </citation>
    <scope>NUCLEOTIDE SEQUENCE [LARGE SCALE GENOMIC DNA]</scope>
    <source>
        <strain evidence="18 19">CBS 113982</strain>
    </source>
</reference>
<protein>
    <recommendedName>
        <fullName evidence="11">tRNA pseudouridine synthase 1</fullName>
    </recommendedName>
    <alternativeName>
        <fullName evidence="12">tRNA pseudouridylate synthase 1</fullName>
    </alternativeName>
    <alternativeName>
        <fullName evidence="13">tRNA-uridine isomerase 1</fullName>
    </alternativeName>
</protein>
<dbReference type="GO" id="GO:0003723">
    <property type="term" value="F:RNA binding"/>
    <property type="evidence" value="ECO:0007669"/>
    <property type="project" value="InterPro"/>
</dbReference>
<evidence type="ECO:0000256" key="12">
    <source>
        <dbReference type="ARBA" id="ARBA00079072"/>
    </source>
</evidence>
<evidence type="ECO:0000256" key="5">
    <source>
        <dbReference type="ARBA" id="ARBA00022664"/>
    </source>
</evidence>
<feature type="domain" description="Pseudouridine synthase I TruA alpha/beta" evidence="17">
    <location>
        <begin position="405"/>
        <end position="511"/>
    </location>
</feature>
<dbReference type="GO" id="GO:0031119">
    <property type="term" value="P:tRNA pseudouridine synthesis"/>
    <property type="evidence" value="ECO:0007669"/>
    <property type="project" value="InterPro"/>
</dbReference>
<evidence type="ECO:0000256" key="7">
    <source>
        <dbReference type="ARBA" id="ARBA00023235"/>
    </source>
</evidence>
<keyword evidence="5" id="KW-0507">mRNA processing</keyword>
<evidence type="ECO:0000256" key="8">
    <source>
        <dbReference type="ARBA" id="ARBA00023242"/>
    </source>
</evidence>
<comment type="catalytic activity">
    <reaction evidence="2">
        <text>uridine in snRNA = pseudouridine in snRNA</text>
        <dbReference type="Rhea" id="RHEA:51124"/>
        <dbReference type="Rhea" id="RHEA-COMP:12891"/>
        <dbReference type="Rhea" id="RHEA-COMP:12892"/>
        <dbReference type="ChEBI" id="CHEBI:65314"/>
        <dbReference type="ChEBI" id="CHEBI:65315"/>
    </reaction>
</comment>
<dbReference type="GO" id="GO:1990481">
    <property type="term" value="P:mRNA pseudouridine synthesis"/>
    <property type="evidence" value="ECO:0007669"/>
    <property type="project" value="TreeGrafter"/>
</dbReference>
<evidence type="ECO:0000313" key="19">
    <source>
        <dbReference type="Proteomes" id="UP000236621"/>
    </source>
</evidence>
<feature type="compositionally biased region" description="Basic and acidic residues" evidence="16">
    <location>
        <begin position="318"/>
        <end position="335"/>
    </location>
</feature>
<dbReference type="EMBL" id="NRSZ01000065">
    <property type="protein sequence ID" value="PNY29730.1"/>
    <property type="molecule type" value="Genomic_DNA"/>
</dbReference>
<evidence type="ECO:0000256" key="1">
    <source>
        <dbReference type="ARBA" id="ARBA00001166"/>
    </source>
</evidence>
<dbReference type="SUPFAM" id="SSF55120">
    <property type="entry name" value="Pseudouridine synthase"/>
    <property type="match status" value="1"/>
</dbReference>
<accession>A0A2K3QQB4</accession>
<dbReference type="NCBIfam" id="TIGR00071">
    <property type="entry name" value="hisT_truA"/>
    <property type="match status" value="1"/>
</dbReference>
<evidence type="ECO:0000256" key="13">
    <source>
        <dbReference type="ARBA" id="ARBA00080858"/>
    </source>
</evidence>
<keyword evidence="19" id="KW-1185">Reference proteome</keyword>
<evidence type="ECO:0000256" key="11">
    <source>
        <dbReference type="ARBA" id="ARBA00073968"/>
    </source>
</evidence>
<dbReference type="CDD" id="cd02568">
    <property type="entry name" value="PseudoU_synth_PUS1_PUS2"/>
    <property type="match status" value="1"/>
</dbReference>
<dbReference type="PANTHER" id="PTHR11142">
    <property type="entry name" value="PSEUDOURIDYLATE SYNTHASE"/>
    <property type="match status" value="1"/>
</dbReference>
<evidence type="ECO:0000256" key="4">
    <source>
        <dbReference type="ARBA" id="ARBA00009375"/>
    </source>
</evidence>
<dbReference type="Proteomes" id="UP000236621">
    <property type="component" value="Unassembled WGS sequence"/>
</dbReference>
<feature type="region of interest" description="Disordered" evidence="16">
    <location>
        <begin position="318"/>
        <end position="360"/>
    </location>
</feature>
<evidence type="ECO:0000256" key="15">
    <source>
        <dbReference type="PIRSR" id="PIRSR641708-2"/>
    </source>
</evidence>
<dbReference type="Gene3D" id="3.30.70.580">
    <property type="entry name" value="Pseudouridine synthase I, catalytic domain, N-terminal subdomain"/>
    <property type="match status" value="1"/>
</dbReference>
<evidence type="ECO:0000256" key="6">
    <source>
        <dbReference type="ARBA" id="ARBA00022694"/>
    </source>
</evidence>
<dbReference type="STRING" id="45235.A0A2K3QQB4"/>
<dbReference type="Gene3D" id="3.30.70.660">
    <property type="entry name" value="Pseudouridine synthase I, catalytic domain, C-terminal subdomain"/>
    <property type="match status" value="1"/>
</dbReference>
<evidence type="ECO:0000256" key="14">
    <source>
        <dbReference type="PIRSR" id="PIRSR641708-1"/>
    </source>
</evidence>
<dbReference type="AlphaFoldDB" id="A0A2K3QQB4"/>
<feature type="binding site" evidence="15">
    <location>
        <position position="240"/>
    </location>
    <ligand>
        <name>substrate</name>
    </ligand>
</feature>